<dbReference type="OrthoDB" id="5901526at2"/>
<feature type="signal peptide" evidence="2">
    <location>
        <begin position="1"/>
        <end position="22"/>
    </location>
</feature>
<evidence type="ECO:0000313" key="5">
    <source>
        <dbReference type="Proteomes" id="UP000002572"/>
    </source>
</evidence>
<evidence type="ECO:0000259" key="3">
    <source>
        <dbReference type="Pfam" id="PF13505"/>
    </source>
</evidence>
<feature type="domain" description="Outer membrane protein beta-barrel" evidence="3">
    <location>
        <begin position="13"/>
        <end position="198"/>
    </location>
</feature>
<dbReference type="eggNOG" id="COG3637">
    <property type="taxonomic scope" value="Bacteria"/>
</dbReference>
<sequence>MGRCFLRKFIRAFLVIGSVAMAANASHLSEGTKYGGLSYTMMDYDLDGVSESYSPAALTGRLGIFVKEGIAVEGRLALEISDDSHSYDASWGEAKVTLGLKSLIGAYVIGHVPLENVGSIYGVLGFTKLETSVRYQEYDNSWGYYSESASESDSGLSYGFGFDWKVRSDVALNIEYMLYVNESDYSMSALNMGIKFYF</sequence>
<dbReference type="HOGENOM" id="CLU_117501_0_0_0"/>
<dbReference type="Proteomes" id="UP000002572">
    <property type="component" value="Chromosome"/>
</dbReference>
<dbReference type="Gene3D" id="2.40.160.20">
    <property type="match status" value="1"/>
</dbReference>
<protein>
    <recommendedName>
        <fullName evidence="3">Outer membrane protein beta-barrel domain-containing protein</fullName>
    </recommendedName>
</protein>
<proteinExistence type="predicted"/>
<name>E6W3I6_DESIS</name>
<dbReference type="AlphaFoldDB" id="E6W3I6"/>
<keyword evidence="5" id="KW-1185">Reference proteome</keyword>
<accession>E6W3I6</accession>
<feature type="chain" id="PRO_5003214279" description="Outer membrane protein beta-barrel domain-containing protein" evidence="2">
    <location>
        <begin position="23"/>
        <end position="198"/>
    </location>
</feature>
<evidence type="ECO:0000256" key="1">
    <source>
        <dbReference type="ARBA" id="ARBA00022729"/>
    </source>
</evidence>
<keyword evidence="1 2" id="KW-0732">Signal</keyword>
<dbReference type="InterPro" id="IPR027385">
    <property type="entry name" value="Beta-barrel_OMP"/>
</dbReference>
<dbReference type="SUPFAM" id="SSF56925">
    <property type="entry name" value="OMPA-like"/>
    <property type="match status" value="1"/>
</dbReference>
<evidence type="ECO:0000256" key="2">
    <source>
        <dbReference type="SAM" id="SignalP"/>
    </source>
</evidence>
<dbReference type="STRING" id="653733.Selin_1044"/>
<evidence type="ECO:0000313" key="4">
    <source>
        <dbReference type="EMBL" id="ADU65779.1"/>
    </source>
</evidence>
<dbReference type="RefSeq" id="WP_013505660.1">
    <property type="nucleotide sequence ID" value="NC_014836.1"/>
</dbReference>
<dbReference type="EMBL" id="CP002432">
    <property type="protein sequence ID" value="ADU65779.1"/>
    <property type="molecule type" value="Genomic_DNA"/>
</dbReference>
<dbReference type="InterPro" id="IPR011250">
    <property type="entry name" value="OMP/PagP_B-barrel"/>
</dbReference>
<organism evidence="4 5">
    <name type="scientific">Desulfurispirillum indicum (strain ATCC BAA-1389 / DSM 22839 / S5)</name>
    <dbReference type="NCBI Taxonomy" id="653733"/>
    <lineage>
        <taxon>Bacteria</taxon>
        <taxon>Pseudomonadati</taxon>
        <taxon>Chrysiogenota</taxon>
        <taxon>Chrysiogenia</taxon>
        <taxon>Chrysiogenales</taxon>
        <taxon>Chrysiogenaceae</taxon>
        <taxon>Desulfurispirillum</taxon>
    </lineage>
</organism>
<gene>
    <name evidence="4" type="ordered locus">Selin_1044</name>
</gene>
<dbReference type="KEGG" id="din:Selin_1044"/>
<dbReference type="Pfam" id="PF13505">
    <property type="entry name" value="OMP_b-brl"/>
    <property type="match status" value="1"/>
</dbReference>
<dbReference type="InParanoid" id="E6W3I6"/>
<reference evidence="4 5" key="1">
    <citation type="submission" date="2010-12" db="EMBL/GenBank/DDBJ databases">
        <title>Complete sequence of Desulfurispirillum indicum S5.</title>
        <authorList>
            <consortium name="US DOE Joint Genome Institute"/>
            <person name="Lucas S."/>
            <person name="Copeland A."/>
            <person name="Lapidus A."/>
            <person name="Cheng J.-F."/>
            <person name="Goodwin L."/>
            <person name="Pitluck S."/>
            <person name="Chertkov O."/>
            <person name="Held B."/>
            <person name="Detter J.C."/>
            <person name="Han C."/>
            <person name="Tapia R."/>
            <person name="Land M."/>
            <person name="Hauser L."/>
            <person name="Kyrpides N."/>
            <person name="Ivanova N."/>
            <person name="Mikhailova N."/>
            <person name="Haggblom M."/>
            <person name="Rauschenbach I."/>
            <person name="Bini E."/>
            <person name="Woyke T."/>
        </authorList>
    </citation>
    <scope>NUCLEOTIDE SEQUENCE [LARGE SCALE GENOMIC DNA]</scope>
    <source>
        <strain evidence="5">ATCC BAA-1389 / DSM 22839 / S5</strain>
    </source>
</reference>